<organism evidence="2 3">
    <name type="scientific">Rubroshorea leprosula</name>
    <dbReference type="NCBI Taxonomy" id="152421"/>
    <lineage>
        <taxon>Eukaryota</taxon>
        <taxon>Viridiplantae</taxon>
        <taxon>Streptophyta</taxon>
        <taxon>Embryophyta</taxon>
        <taxon>Tracheophyta</taxon>
        <taxon>Spermatophyta</taxon>
        <taxon>Magnoliopsida</taxon>
        <taxon>eudicotyledons</taxon>
        <taxon>Gunneridae</taxon>
        <taxon>Pentapetalae</taxon>
        <taxon>rosids</taxon>
        <taxon>malvids</taxon>
        <taxon>Malvales</taxon>
        <taxon>Dipterocarpaceae</taxon>
        <taxon>Rubroshorea</taxon>
    </lineage>
</organism>
<dbReference type="Proteomes" id="UP001054252">
    <property type="component" value="Unassembled WGS sequence"/>
</dbReference>
<evidence type="ECO:0000256" key="1">
    <source>
        <dbReference type="SAM" id="MobiDB-lite"/>
    </source>
</evidence>
<proteinExistence type="predicted"/>
<comment type="caution">
    <text evidence="2">The sequence shown here is derived from an EMBL/GenBank/DDBJ whole genome shotgun (WGS) entry which is preliminary data.</text>
</comment>
<protein>
    <submittedName>
        <fullName evidence="2">Uncharacterized protein</fullName>
    </submittedName>
</protein>
<accession>A0AAV5LFL1</accession>
<sequence length="63" mass="7089">MGTNSDPHLPYISDTSGQRTSPVPSSDNRHLSSSRNTSNIKNFESTLRGIESLHFSNDKRLHY</sequence>
<feature type="region of interest" description="Disordered" evidence="1">
    <location>
        <begin position="1"/>
        <end position="37"/>
    </location>
</feature>
<evidence type="ECO:0000313" key="2">
    <source>
        <dbReference type="EMBL" id="GKV35737.1"/>
    </source>
</evidence>
<dbReference type="AlphaFoldDB" id="A0AAV5LFL1"/>
<feature type="compositionally biased region" description="Polar residues" evidence="1">
    <location>
        <begin position="13"/>
        <end position="37"/>
    </location>
</feature>
<name>A0AAV5LFL1_9ROSI</name>
<reference evidence="2 3" key="1">
    <citation type="journal article" date="2021" name="Commun. Biol.">
        <title>The genome of Shorea leprosula (Dipterocarpaceae) highlights the ecological relevance of drought in aseasonal tropical rainforests.</title>
        <authorList>
            <person name="Ng K.K.S."/>
            <person name="Kobayashi M.J."/>
            <person name="Fawcett J.A."/>
            <person name="Hatakeyama M."/>
            <person name="Paape T."/>
            <person name="Ng C.H."/>
            <person name="Ang C.C."/>
            <person name="Tnah L.H."/>
            <person name="Lee C.T."/>
            <person name="Nishiyama T."/>
            <person name="Sese J."/>
            <person name="O'Brien M.J."/>
            <person name="Copetti D."/>
            <person name="Mohd Noor M.I."/>
            <person name="Ong R.C."/>
            <person name="Putra M."/>
            <person name="Sireger I.Z."/>
            <person name="Indrioko S."/>
            <person name="Kosugi Y."/>
            <person name="Izuno A."/>
            <person name="Isagi Y."/>
            <person name="Lee S.L."/>
            <person name="Shimizu K.K."/>
        </authorList>
    </citation>
    <scope>NUCLEOTIDE SEQUENCE [LARGE SCALE GENOMIC DNA]</scope>
    <source>
        <strain evidence="2">214</strain>
    </source>
</reference>
<keyword evidence="3" id="KW-1185">Reference proteome</keyword>
<evidence type="ECO:0000313" key="3">
    <source>
        <dbReference type="Proteomes" id="UP001054252"/>
    </source>
</evidence>
<dbReference type="EMBL" id="BPVZ01000112">
    <property type="protein sequence ID" value="GKV35737.1"/>
    <property type="molecule type" value="Genomic_DNA"/>
</dbReference>
<gene>
    <name evidence="2" type="ORF">SLEP1_g43962</name>
</gene>